<name>A0A7J8MNP9_9ROSI</name>
<keyword evidence="2" id="KW-1185">Reference proteome</keyword>
<dbReference type="Proteomes" id="UP000593572">
    <property type="component" value="Unassembled WGS sequence"/>
</dbReference>
<feature type="non-terminal residue" evidence="1">
    <location>
        <position position="50"/>
    </location>
</feature>
<proteinExistence type="predicted"/>
<comment type="caution">
    <text evidence="1">The sequence shown here is derived from an EMBL/GenBank/DDBJ whole genome shotgun (WGS) entry which is preliminary data.</text>
</comment>
<sequence length="50" mass="5732">MAVEMKVHPVKVYREAGTGRAETRFIKATNGSVFPKKRKLVKKMMLHSML</sequence>
<accession>A0A7J8MNP9</accession>
<gene>
    <name evidence="1" type="ORF">Golob_011033</name>
</gene>
<dbReference type="AlphaFoldDB" id="A0A7J8MNP9"/>
<reference evidence="1 2" key="1">
    <citation type="journal article" date="2019" name="Genome Biol. Evol.">
        <title>Insights into the evolution of the New World diploid cottons (Gossypium, subgenus Houzingenia) based on genome sequencing.</title>
        <authorList>
            <person name="Grover C.E."/>
            <person name="Arick M.A. 2nd"/>
            <person name="Thrash A."/>
            <person name="Conover J.L."/>
            <person name="Sanders W.S."/>
            <person name="Peterson D.G."/>
            <person name="Frelichowski J.E."/>
            <person name="Scheffler J.A."/>
            <person name="Scheffler B.E."/>
            <person name="Wendel J.F."/>
        </authorList>
    </citation>
    <scope>NUCLEOTIDE SEQUENCE [LARGE SCALE GENOMIC DNA]</scope>
    <source>
        <strain evidence="1">157</strain>
        <tissue evidence="1">Leaf</tissue>
    </source>
</reference>
<dbReference type="EMBL" id="JABEZX010000009">
    <property type="protein sequence ID" value="MBA0566190.1"/>
    <property type="molecule type" value="Genomic_DNA"/>
</dbReference>
<evidence type="ECO:0000313" key="1">
    <source>
        <dbReference type="EMBL" id="MBA0566190.1"/>
    </source>
</evidence>
<evidence type="ECO:0000313" key="2">
    <source>
        <dbReference type="Proteomes" id="UP000593572"/>
    </source>
</evidence>
<organism evidence="1 2">
    <name type="scientific">Gossypium lobatum</name>
    <dbReference type="NCBI Taxonomy" id="34289"/>
    <lineage>
        <taxon>Eukaryota</taxon>
        <taxon>Viridiplantae</taxon>
        <taxon>Streptophyta</taxon>
        <taxon>Embryophyta</taxon>
        <taxon>Tracheophyta</taxon>
        <taxon>Spermatophyta</taxon>
        <taxon>Magnoliopsida</taxon>
        <taxon>eudicotyledons</taxon>
        <taxon>Gunneridae</taxon>
        <taxon>Pentapetalae</taxon>
        <taxon>rosids</taxon>
        <taxon>malvids</taxon>
        <taxon>Malvales</taxon>
        <taxon>Malvaceae</taxon>
        <taxon>Malvoideae</taxon>
        <taxon>Gossypium</taxon>
    </lineage>
</organism>
<protein>
    <submittedName>
        <fullName evidence="1">Uncharacterized protein</fullName>
    </submittedName>
</protein>